<keyword evidence="1" id="KW-0732">Signal</keyword>
<evidence type="ECO:0008006" key="4">
    <source>
        <dbReference type="Google" id="ProtNLM"/>
    </source>
</evidence>
<protein>
    <recommendedName>
        <fullName evidence="4">DUF4352 domain-containing protein</fullName>
    </recommendedName>
</protein>
<keyword evidence="3" id="KW-1185">Reference proteome</keyword>
<dbReference type="EMBL" id="FOGT01000002">
    <property type="protein sequence ID" value="SER56681.1"/>
    <property type="molecule type" value="Genomic_DNA"/>
</dbReference>
<proteinExistence type="predicted"/>
<organism evidence="2 3">
    <name type="scientific">Salipaludibacillus aurantiacus</name>
    <dbReference type="NCBI Taxonomy" id="1601833"/>
    <lineage>
        <taxon>Bacteria</taxon>
        <taxon>Bacillati</taxon>
        <taxon>Bacillota</taxon>
        <taxon>Bacilli</taxon>
        <taxon>Bacillales</taxon>
        <taxon>Bacillaceae</taxon>
    </lineage>
</organism>
<dbReference type="Proteomes" id="UP000198571">
    <property type="component" value="Unassembled WGS sequence"/>
</dbReference>
<gene>
    <name evidence="2" type="ORF">SAMN05518684_10283</name>
</gene>
<evidence type="ECO:0000313" key="2">
    <source>
        <dbReference type="EMBL" id="SER56681.1"/>
    </source>
</evidence>
<feature type="signal peptide" evidence="1">
    <location>
        <begin position="1"/>
        <end position="18"/>
    </location>
</feature>
<reference evidence="3" key="1">
    <citation type="submission" date="2016-10" db="EMBL/GenBank/DDBJ databases">
        <authorList>
            <person name="Varghese N."/>
            <person name="Submissions S."/>
        </authorList>
    </citation>
    <scope>NUCLEOTIDE SEQUENCE [LARGE SCALE GENOMIC DNA]</scope>
    <source>
        <strain evidence="3">S9</strain>
    </source>
</reference>
<dbReference type="RefSeq" id="WP_093047424.1">
    <property type="nucleotide sequence ID" value="NZ_FOGT01000002.1"/>
</dbReference>
<dbReference type="OrthoDB" id="2900928at2"/>
<dbReference type="PROSITE" id="PS51257">
    <property type="entry name" value="PROKAR_LIPOPROTEIN"/>
    <property type="match status" value="1"/>
</dbReference>
<dbReference type="AlphaFoldDB" id="A0A1H9Q864"/>
<accession>A0A1H9Q864</accession>
<feature type="chain" id="PRO_5039277743" description="DUF4352 domain-containing protein" evidence="1">
    <location>
        <begin position="19"/>
        <end position="171"/>
    </location>
</feature>
<sequence length="171" mass="18838">MKRLVGLVSLLSFPLVISGCQLTGNTGELAWGETAATENLEITPETIQIGTEENQIDKNEGLPQVTSTGQVALIELNIENTGGSPVEIDRDFYYHSFGILHNEEAMPGEFYISRMDLDAFPFDVYTGGLEEGEAVDTQLIIVTGRGKVQNLLFDSDGDLEDDYEVSWEIED</sequence>
<evidence type="ECO:0000313" key="3">
    <source>
        <dbReference type="Proteomes" id="UP000198571"/>
    </source>
</evidence>
<name>A0A1H9Q864_9BACI</name>
<evidence type="ECO:0000256" key="1">
    <source>
        <dbReference type="SAM" id="SignalP"/>
    </source>
</evidence>